<protein>
    <submittedName>
        <fullName evidence="1">Uncharacterized protein</fullName>
    </submittedName>
</protein>
<gene>
    <name evidence="1" type="ORF">PCANC_04217</name>
</gene>
<evidence type="ECO:0000313" key="1">
    <source>
        <dbReference type="EMBL" id="PLW54594.1"/>
    </source>
</evidence>
<dbReference type="OrthoDB" id="3241054at2759"/>
<dbReference type="PANTHER" id="PTHR34618:SF1">
    <property type="entry name" value="SECRETED PROTEIN"/>
    <property type="match status" value="1"/>
</dbReference>
<evidence type="ECO:0000313" key="2">
    <source>
        <dbReference type="Proteomes" id="UP000235388"/>
    </source>
</evidence>
<proteinExistence type="predicted"/>
<reference evidence="1 2" key="1">
    <citation type="submission" date="2017-11" db="EMBL/GenBank/DDBJ databases">
        <title>De novo assembly and phasing of dikaryotic genomes from two isolates of Puccinia coronata f. sp. avenae, the causal agent of oat crown rust.</title>
        <authorList>
            <person name="Miller M.E."/>
            <person name="Zhang Y."/>
            <person name="Omidvar V."/>
            <person name="Sperschneider J."/>
            <person name="Schwessinger B."/>
            <person name="Raley C."/>
            <person name="Palmer J.M."/>
            <person name="Garnica D."/>
            <person name="Upadhyaya N."/>
            <person name="Rathjen J."/>
            <person name="Taylor J.M."/>
            <person name="Park R.F."/>
            <person name="Dodds P.N."/>
            <person name="Hirsch C.D."/>
            <person name="Kianian S.F."/>
            <person name="Figueroa M."/>
        </authorList>
    </citation>
    <scope>NUCLEOTIDE SEQUENCE [LARGE SCALE GENOMIC DNA]</scope>
    <source>
        <strain evidence="1">12NC29</strain>
    </source>
</reference>
<dbReference type="PANTHER" id="PTHR34618">
    <property type="entry name" value="SURFACE PROTEIN MAS1, PUTATIVE-RELATED"/>
    <property type="match status" value="1"/>
</dbReference>
<organism evidence="1 2">
    <name type="scientific">Puccinia coronata f. sp. avenae</name>
    <dbReference type="NCBI Taxonomy" id="200324"/>
    <lineage>
        <taxon>Eukaryota</taxon>
        <taxon>Fungi</taxon>
        <taxon>Dikarya</taxon>
        <taxon>Basidiomycota</taxon>
        <taxon>Pucciniomycotina</taxon>
        <taxon>Pucciniomycetes</taxon>
        <taxon>Pucciniales</taxon>
        <taxon>Pucciniaceae</taxon>
        <taxon>Puccinia</taxon>
    </lineage>
</organism>
<dbReference type="STRING" id="200324.A0A2N5VX73"/>
<dbReference type="Pfam" id="PF11327">
    <property type="entry name" value="Egh16-like"/>
    <property type="match status" value="1"/>
</dbReference>
<accession>A0A2N5VX73</accession>
<dbReference type="Proteomes" id="UP000235388">
    <property type="component" value="Unassembled WGS sequence"/>
</dbReference>
<sequence>MSIQVHGANGKVGAGFGVQSAGVVPRSGGGDTGADGAEFQAGTNPNPVCGTVAKLPSKKVDIPTFVNNAVEAGLPSVYSNGSIPLTVFQVNRIGGGPMTCEYSADATGNSWQPMDMTLNMLGNFGIESQQNTKMSIVTTLRAGSRFTGGTTHDVGLIRCRAGTDGICGGCFAVQMSGQVMESSAQGASASPASSTLQLTSQQMSTVVSKVIALAQAQHLVATLPALTGQTRQFERCSNSRVRPVVGRALSARANWSDRFVRLAPAGPVRPVPGTDRTGLSDPPAGASVGQFLSDHRSNSACPTTGRTVPVRPPVKQCLSDHRLNSACPTTGRTVPVRPPVEHGCSSTARTAVFDRLMLAV</sequence>
<keyword evidence="2" id="KW-1185">Reference proteome</keyword>
<comment type="caution">
    <text evidence="1">The sequence shown here is derived from an EMBL/GenBank/DDBJ whole genome shotgun (WGS) entry which is preliminary data.</text>
</comment>
<dbReference type="InterPro" id="IPR021476">
    <property type="entry name" value="Egh16-like"/>
</dbReference>
<name>A0A2N5VX73_9BASI</name>
<dbReference type="AlphaFoldDB" id="A0A2N5VX73"/>
<dbReference type="EMBL" id="PGCJ01000044">
    <property type="protein sequence ID" value="PLW54594.1"/>
    <property type="molecule type" value="Genomic_DNA"/>
</dbReference>